<reference evidence="2 5" key="2">
    <citation type="submission" date="2020-11" db="EMBL/GenBank/DDBJ databases">
        <title>Enhanced detection system for hospital associated transmission using whole genome sequencing surveillance.</title>
        <authorList>
            <person name="Harrison L.H."/>
            <person name="Van Tyne D."/>
            <person name="Marsh J.W."/>
            <person name="Griffith M.P."/>
            <person name="Snyder D.J."/>
            <person name="Cooper V.S."/>
            <person name="Mustapha M."/>
        </authorList>
    </citation>
    <scope>NUCLEOTIDE SEQUENCE [LARGE SCALE GENOMIC DNA]</scope>
    <source>
        <strain evidence="2 5">PSB00013</strain>
    </source>
</reference>
<proteinExistence type="predicted"/>
<dbReference type="InterPro" id="IPR056642">
    <property type="entry name" value="DUF7740"/>
</dbReference>
<evidence type="ECO:0000313" key="4">
    <source>
        <dbReference type="Proteomes" id="UP000250443"/>
    </source>
</evidence>
<name>A0A2X2BZ12_PSELU</name>
<evidence type="ECO:0000259" key="1">
    <source>
        <dbReference type="Pfam" id="PF24886"/>
    </source>
</evidence>
<organism evidence="3 4">
    <name type="scientific">Pseudomonas luteola</name>
    <dbReference type="NCBI Taxonomy" id="47886"/>
    <lineage>
        <taxon>Bacteria</taxon>
        <taxon>Pseudomonadati</taxon>
        <taxon>Pseudomonadota</taxon>
        <taxon>Gammaproteobacteria</taxon>
        <taxon>Pseudomonadales</taxon>
        <taxon>Pseudomonadaceae</taxon>
        <taxon>Pseudomonas</taxon>
    </lineage>
</organism>
<sequence length="71" mass="8108">MRFYDAILTLALAAEIHGTDKAVSQTAKRVAKALPGRYRQHMYDVINSPSPLRHIKLFLKTMPDDILQHYA</sequence>
<dbReference type="EMBL" id="JADTXM010000015">
    <property type="protein sequence ID" value="MBH3440899.1"/>
    <property type="molecule type" value="Genomic_DNA"/>
</dbReference>
<gene>
    <name evidence="2" type="ORF">I5Q09_19640</name>
    <name evidence="3" type="ORF">NCTC11842_00146</name>
</gene>
<dbReference type="Pfam" id="PF24886">
    <property type="entry name" value="DUF7740"/>
    <property type="match status" value="1"/>
</dbReference>
<accession>A0A2X2BZ12</accession>
<dbReference type="RefSeq" id="WP_112297473.1">
    <property type="nucleotide sequence ID" value="NZ_JAAMQY010000010.1"/>
</dbReference>
<dbReference type="EMBL" id="UAUF01000002">
    <property type="protein sequence ID" value="SPZ00001.1"/>
    <property type="molecule type" value="Genomic_DNA"/>
</dbReference>
<evidence type="ECO:0000313" key="3">
    <source>
        <dbReference type="EMBL" id="SPZ00001.1"/>
    </source>
</evidence>
<feature type="domain" description="DUF7740" evidence="1">
    <location>
        <begin position="1"/>
        <end position="62"/>
    </location>
</feature>
<dbReference type="Proteomes" id="UP000638986">
    <property type="component" value="Unassembled WGS sequence"/>
</dbReference>
<protein>
    <recommendedName>
        <fullName evidence="1">DUF7740 domain-containing protein</fullName>
    </recommendedName>
</protein>
<dbReference type="AlphaFoldDB" id="A0A2X2BZ12"/>
<evidence type="ECO:0000313" key="2">
    <source>
        <dbReference type="EMBL" id="MBH3440899.1"/>
    </source>
</evidence>
<dbReference type="Proteomes" id="UP000250443">
    <property type="component" value="Unassembled WGS sequence"/>
</dbReference>
<evidence type="ECO:0000313" key="5">
    <source>
        <dbReference type="Proteomes" id="UP000638986"/>
    </source>
</evidence>
<reference evidence="3 4" key="1">
    <citation type="submission" date="2018-06" db="EMBL/GenBank/DDBJ databases">
        <authorList>
            <consortium name="Pathogen Informatics"/>
            <person name="Doyle S."/>
        </authorList>
    </citation>
    <scope>NUCLEOTIDE SEQUENCE [LARGE SCALE GENOMIC DNA]</scope>
    <source>
        <strain evidence="3 4">NCTC11842</strain>
    </source>
</reference>